<dbReference type="AlphaFoldDB" id="A0A2C5XK21"/>
<reference evidence="3 4" key="2">
    <citation type="journal article" date="2013" name="IMA Fungus">
        <title>IMA Genome-F 1: Ceratocystis fimbriata: Draft nuclear genome sequence for the plant pathogen, Ceratocystis fimbriata.</title>
        <authorList>
            <person name="Wilken P.M."/>
            <person name="Steenkamp E.T."/>
            <person name="Wingfield M.J."/>
            <person name="de Beer Z.W."/>
            <person name="Wingfield B.D."/>
        </authorList>
    </citation>
    <scope>NUCLEOTIDE SEQUENCE [LARGE SCALE GENOMIC DNA]</scope>
    <source>
        <strain evidence="3 4">CBS 114723</strain>
    </source>
</reference>
<feature type="domain" description="Ppx/GppA phosphatase N-terminal" evidence="1">
    <location>
        <begin position="52"/>
        <end position="353"/>
    </location>
</feature>
<comment type="caution">
    <text evidence="3">The sequence shown here is derived from an EMBL/GenBank/DDBJ whole genome shotgun (WGS) entry which is preliminary data.</text>
</comment>
<accession>A0A2C5XK21</accession>
<name>A0A2C5XK21_9PEZI</name>
<dbReference type="InterPro" id="IPR057512">
    <property type="entry name" value="RTG2_C"/>
</dbReference>
<sequence length="588" mass="64439">MALELVTLDNFRDKLPGWDPLNHDRQLFAIVDMGSNGIRFSITDLSLPKTRLLKTVYKERASISLYDDLNSSKKSPPTFSKSTIKEVSDVVRRFQKIAEDLYSVPAANFTIMATEAMRKAGNASAMIRGIGTTVFVLEPQVEALFGAAMGSRSAFHKIDKGGLFFDLGGGSVQMSWIDTAKPNYEITAAQTGKSLPFGAARLRNILESKDVDMRTTEIKALQSGMSLALAELCNQFPALQEARDGEGVDIFMCGGGFRGYGSMLLHTDEVSPYPIANVANYSVSGSRFRDTQSLLDLNANYKGKIFGVSKRRRKQFPAINTVVEALVAAVGNIRVVTFCAGSNREGSLMMKLPPQIRESDPSESLMYLNPRFYECQADEEYSFFVKAVSESLRSALPSGAGFDPTNTIFGLGLQNYLVSHLWDNLGNGEAENAALALHYATSQFPDIPGLSHIGRAALAITLVARWDNQLGPADKLVLDNLKKVLNRADPNGAFWHVYLGAVARIIAMVAPKRPTKAKDIAYLSSAVRFKAEFKDALQIADGFNLQIKINDSESLGLDYDDLRDIISATQEEKNAHGFKAIETTFTSV</sequence>
<dbReference type="EMBL" id="APWK03000004">
    <property type="protein sequence ID" value="PHH56036.1"/>
    <property type="molecule type" value="Genomic_DNA"/>
</dbReference>
<dbReference type="PANTHER" id="PTHR30005:SF0">
    <property type="entry name" value="RETROGRADE REGULATION PROTEIN 2"/>
    <property type="match status" value="1"/>
</dbReference>
<dbReference type="Gene3D" id="3.30.420.40">
    <property type="match status" value="1"/>
</dbReference>
<dbReference type="PANTHER" id="PTHR30005">
    <property type="entry name" value="EXOPOLYPHOSPHATASE"/>
    <property type="match status" value="1"/>
</dbReference>
<gene>
    <name evidence="3" type="primary">RTG2</name>
    <name evidence="3" type="ORF">CFIMG_001772RA</name>
</gene>
<dbReference type="GO" id="GO:0006357">
    <property type="term" value="P:regulation of transcription by RNA polymerase II"/>
    <property type="evidence" value="ECO:0007669"/>
    <property type="project" value="TreeGrafter"/>
</dbReference>
<protein>
    <submittedName>
        <fullName evidence="3">Retrograde regulation protein 2</fullName>
    </submittedName>
</protein>
<dbReference type="InterPro" id="IPR043129">
    <property type="entry name" value="ATPase_NBD"/>
</dbReference>
<evidence type="ECO:0000313" key="4">
    <source>
        <dbReference type="Proteomes" id="UP000222788"/>
    </source>
</evidence>
<dbReference type="FunFam" id="3.30.420.40:FF:000191">
    <property type="entry name" value="Retrograde regulation protein 2"/>
    <property type="match status" value="1"/>
</dbReference>
<dbReference type="Gene3D" id="3.30.420.150">
    <property type="entry name" value="Exopolyphosphatase. Domain 2"/>
    <property type="match status" value="1"/>
</dbReference>
<dbReference type="SUPFAM" id="SSF53067">
    <property type="entry name" value="Actin-like ATPase domain"/>
    <property type="match status" value="2"/>
</dbReference>
<proteinExistence type="predicted"/>
<reference evidence="3 4" key="1">
    <citation type="journal article" date="2013" name="Fungal Biol.">
        <title>Analysis of microsatellite markers in the genome of the plant pathogen Ceratocystis fimbriata.</title>
        <authorList>
            <person name="Simpson M.C."/>
            <person name="Wilken P.M."/>
            <person name="Coetzee M.P."/>
            <person name="Wingfield M.J."/>
            <person name="Wingfield B.D."/>
        </authorList>
    </citation>
    <scope>NUCLEOTIDE SEQUENCE [LARGE SCALE GENOMIC DNA]</scope>
    <source>
        <strain evidence="3 4">CBS 114723</strain>
    </source>
</reference>
<evidence type="ECO:0000313" key="3">
    <source>
        <dbReference type="EMBL" id="PHH56036.1"/>
    </source>
</evidence>
<dbReference type="OrthoDB" id="2014654at2759"/>
<evidence type="ECO:0000259" key="2">
    <source>
        <dbReference type="Pfam" id="PF23566"/>
    </source>
</evidence>
<dbReference type="InterPro" id="IPR003695">
    <property type="entry name" value="Ppx_GppA_N"/>
</dbReference>
<evidence type="ECO:0000259" key="1">
    <source>
        <dbReference type="Pfam" id="PF02541"/>
    </source>
</evidence>
<dbReference type="Pfam" id="PF02541">
    <property type="entry name" value="Ppx-GppA"/>
    <property type="match status" value="1"/>
</dbReference>
<organism evidence="3 4">
    <name type="scientific">Ceratocystis fimbriata CBS 114723</name>
    <dbReference type="NCBI Taxonomy" id="1035309"/>
    <lineage>
        <taxon>Eukaryota</taxon>
        <taxon>Fungi</taxon>
        <taxon>Dikarya</taxon>
        <taxon>Ascomycota</taxon>
        <taxon>Pezizomycotina</taxon>
        <taxon>Sordariomycetes</taxon>
        <taxon>Hypocreomycetidae</taxon>
        <taxon>Microascales</taxon>
        <taxon>Ceratocystidaceae</taxon>
        <taxon>Ceratocystis</taxon>
    </lineage>
</organism>
<feature type="domain" description="RTG2 C-terminal" evidence="2">
    <location>
        <begin position="386"/>
        <end position="553"/>
    </location>
</feature>
<dbReference type="STRING" id="1035309.A0A2C5XK21"/>
<dbReference type="InterPro" id="IPR050273">
    <property type="entry name" value="GppA/Ppx_hydrolase"/>
</dbReference>
<dbReference type="Pfam" id="PF23566">
    <property type="entry name" value="RTG2_C"/>
    <property type="match status" value="1"/>
</dbReference>
<keyword evidence="4" id="KW-1185">Reference proteome</keyword>
<dbReference type="Proteomes" id="UP000222788">
    <property type="component" value="Unassembled WGS sequence"/>
</dbReference>